<evidence type="ECO:0000256" key="4">
    <source>
        <dbReference type="ARBA" id="ARBA00022692"/>
    </source>
</evidence>
<evidence type="ECO:0000256" key="1">
    <source>
        <dbReference type="ARBA" id="ARBA00004571"/>
    </source>
</evidence>
<dbReference type="Pfam" id="PF00593">
    <property type="entry name" value="TonB_dep_Rec_b-barrel"/>
    <property type="match status" value="1"/>
</dbReference>
<reference evidence="15" key="1">
    <citation type="submission" date="2016-04" db="EMBL/GenBank/DDBJ databases">
        <title>Draft genome sequence of Paludibacter jiangxiensis strain NM7.</title>
        <authorList>
            <person name="Qiu Y."/>
            <person name="Matsuura N."/>
            <person name="Ohashi A."/>
            <person name="Tourlousse M.D."/>
            <person name="Sekiguchi Y."/>
        </authorList>
    </citation>
    <scope>NUCLEOTIDE SEQUENCE [LARGE SCALE GENOMIC DNA]</scope>
    <source>
        <strain evidence="15">NM7</strain>
    </source>
</reference>
<evidence type="ECO:0000256" key="7">
    <source>
        <dbReference type="ARBA" id="ARBA00023136"/>
    </source>
</evidence>
<dbReference type="Pfam" id="PF07715">
    <property type="entry name" value="Plug"/>
    <property type="match status" value="1"/>
</dbReference>
<accession>A0A170ZFR8</accession>
<keyword evidence="9 10" id="KW-0998">Cell outer membrane</keyword>
<dbReference type="InterPro" id="IPR000531">
    <property type="entry name" value="Beta-barrel_TonB"/>
</dbReference>
<dbReference type="InterPro" id="IPR037066">
    <property type="entry name" value="Plug_dom_sf"/>
</dbReference>
<evidence type="ECO:0000256" key="11">
    <source>
        <dbReference type="RuleBase" id="RU003357"/>
    </source>
</evidence>
<organism evidence="14 15">
    <name type="scientific">Paludibacter jiangxiensis</name>
    <dbReference type="NCBI Taxonomy" id="681398"/>
    <lineage>
        <taxon>Bacteria</taxon>
        <taxon>Pseudomonadati</taxon>
        <taxon>Bacteroidota</taxon>
        <taxon>Bacteroidia</taxon>
        <taxon>Bacteroidales</taxon>
        <taxon>Paludibacteraceae</taxon>
        <taxon>Paludibacter</taxon>
    </lineage>
</organism>
<keyword evidence="4 10" id="KW-0812">Transmembrane</keyword>
<dbReference type="InterPro" id="IPR036942">
    <property type="entry name" value="Beta-barrel_TonB_sf"/>
</dbReference>
<dbReference type="GO" id="GO:0015344">
    <property type="term" value="F:siderophore uptake transmembrane transporter activity"/>
    <property type="evidence" value="ECO:0007669"/>
    <property type="project" value="TreeGrafter"/>
</dbReference>
<evidence type="ECO:0000256" key="8">
    <source>
        <dbReference type="ARBA" id="ARBA00023170"/>
    </source>
</evidence>
<protein>
    <submittedName>
        <fullName evidence="14">Outer membrane cobalamin receptor protein</fullName>
    </submittedName>
</protein>
<evidence type="ECO:0000256" key="9">
    <source>
        <dbReference type="ARBA" id="ARBA00023237"/>
    </source>
</evidence>
<evidence type="ECO:0000256" key="6">
    <source>
        <dbReference type="ARBA" id="ARBA00023077"/>
    </source>
</evidence>
<evidence type="ECO:0000256" key="2">
    <source>
        <dbReference type="ARBA" id="ARBA00022448"/>
    </source>
</evidence>
<dbReference type="Gene3D" id="2.170.130.10">
    <property type="entry name" value="TonB-dependent receptor, plug domain"/>
    <property type="match status" value="1"/>
</dbReference>
<dbReference type="AlphaFoldDB" id="A0A170ZFR8"/>
<evidence type="ECO:0000313" key="15">
    <source>
        <dbReference type="Proteomes" id="UP000076586"/>
    </source>
</evidence>
<dbReference type="PANTHER" id="PTHR30069">
    <property type="entry name" value="TONB-DEPENDENT OUTER MEMBRANE RECEPTOR"/>
    <property type="match status" value="1"/>
</dbReference>
<evidence type="ECO:0000259" key="12">
    <source>
        <dbReference type="Pfam" id="PF00593"/>
    </source>
</evidence>
<keyword evidence="6 11" id="KW-0798">TonB box</keyword>
<dbReference type="PROSITE" id="PS52016">
    <property type="entry name" value="TONB_DEPENDENT_REC_3"/>
    <property type="match status" value="1"/>
</dbReference>
<sequence length="650" mass="71894">MALLAFCAPLFAQLDSVQRIREVVVTATPMPHISQTVTPVQVFDKNSIQQFNVLQLSDVVKHFTGVTVKDYGGVGGLKTVSIRGLGATHTGVSYDGVMMGDIQNGQVDLGRMNLSNVDEVALANGSNADLLQSARAMSAGGLLTVQSAKPKLDSLHLMKTDVSLTAGSFGLLHPAIVVQNRLSGKLLSSVIADYQCTNGRYPFTFQNGNLLEHYKRANSDVKTFHGEANLYYQPAEGRDWTFKGYAYTSTRGLPGAVILYNPFAAAGQRLWENDYFMQLQYKVALSSTTQWKTSLKADYSDTRYVDPYFLNSTGGLDDRYYQQEYYLTSSLFKKISDRLNASAALDAQLNHLTSNMTDFPTPTRFTGYGHVTGRYTSSALKVEASLLATTLTEHVEQGTAANGHNRLSPLVSVAWLPFKDDRLQLRGFYKETFRMPTFNDLYYSSIGNKDLKPETARQWNAGISYQKKTPDGYLALSLDGYYNRVLNKIIAVPAKDLFVWSMLNLGLVETTGADVSARGGYNCSRSLHLTMDVSYTYQHAVDKSNLVSSSYGQLIAYSPEHSGVATLGVLTPLVNGSVNCIFSGYRYDLSHSVIDGYAETSVALWRSFVLHHLTTDLKLEVLNLTDEQYVIVKNYPMPGRSWRVSVGVKF</sequence>
<dbReference type="EMBL" id="BDCR01000002">
    <property type="protein sequence ID" value="GAT62626.1"/>
    <property type="molecule type" value="Genomic_DNA"/>
</dbReference>
<dbReference type="InterPro" id="IPR039426">
    <property type="entry name" value="TonB-dep_rcpt-like"/>
</dbReference>
<dbReference type="STRING" id="681398.PJIAN_2186"/>
<evidence type="ECO:0000256" key="10">
    <source>
        <dbReference type="PROSITE-ProRule" id="PRU01360"/>
    </source>
</evidence>
<evidence type="ECO:0000256" key="5">
    <source>
        <dbReference type="ARBA" id="ARBA00022729"/>
    </source>
</evidence>
<evidence type="ECO:0000313" key="14">
    <source>
        <dbReference type="EMBL" id="GAT62626.1"/>
    </source>
</evidence>
<name>A0A170ZFR8_9BACT</name>
<dbReference type="InterPro" id="IPR012910">
    <property type="entry name" value="Plug_dom"/>
</dbReference>
<keyword evidence="7 10" id="KW-0472">Membrane</keyword>
<dbReference type="PANTHER" id="PTHR30069:SF29">
    <property type="entry name" value="HEMOGLOBIN AND HEMOGLOBIN-HAPTOGLOBIN-BINDING PROTEIN 1-RELATED"/>
    <property type="match status" value="1"/>
</dbReference>
<proteinExistence type="inferred from homology"/>
<keyword evidence="8 14" id="KW-0675">Receptor</keyword>
<feature type="domain" description="TonB-dependent receptor plug" evidence="13">
    <location>
        <begin position="35"/>
        <end position="131"/>
    </location>
</feature>
<evidence type="ECO:0000256" key="3">
    <source>
        <dbReference type="ARBA" id="ARBA00022452"/>
    </source>
</evidence>
<gene>
    <name evidence="14" type="ORF">PJIAN_2186</name>
</gene>
<keyword evidence="5" id="KW-0732">Signal</keyword>
<reference evidence="15" key="2">
    <citation type="journal article" date="2017" name="Genome Announc.">
        <title>Draft genome sequence of Paludibacter jiangxiensis NM7(T), a propionate-producing fermentative bacterium.</title>
        <authorList>
            <person name="Qiu Y.-L."/>
            <person name="Tourlousse D.M."/>
            <person name="Matsuura N."/>
            <person name="Ohashi A."/>
            <person name="Sekiguchi Y."/>
        </authorList>
    </citation>
    <scope>NUCLEOTIDE SEQUENCE [LARGE SCALE GENOMIC DNA]</scope>
    <source>
        <strain evidence="15">NM7</strain>
    </source>
</reference>
<feature type="domain" description="TonB-dependent receptor-like beta-barrel" evidence="12">
    <location>
        <begin position="223"/>
        <end position="602"/>
    </location>
</feature>
<dbReference type="GO" id="GO:0044718">
    <property type="term" value="P:siderophore transmembrane transport"/>
    <property type="evidence" value="ECO:0007669"/>
    <property type="project" value="TreeGrafter"/>
</dbReference>
<comment type="subcellular location">
    <subcellularLocation>
        <location evidence="1 10">Cell outer membrane</location>
        <topology evidence="1 10">Multi-pass membrane protein</topology>
    </subcellularLocation>
</comment>
<dbReference type="SUPFAM" id="SSF56935">
    <property type="entry name" value="Porins"/>
    <property type="match status" value="1"/>
</dbReference>
<keyword evidence="3 10" id="KW-1134">Transmembrane beta strand</keyword>
<evidence type="ECO:0000259" key="13">
    <source>
        <dbReference type="Pfam" id="PF07715"/>
    </source>
</evidence>
<dbReference type="Gene3D" id="2.40.170.20">
    <property type="entry name" value="TonB-dependent receptor, beta-barrel domain"/>
    <property type="match status" value="1"/>
</dbReference>
<comment type="caution">
    <text evidence="14">The sequence shown here is derived from an EMBL/GenBank/DDBJ whole genome shotgun (WGS) entry which is preliminary data.</text>
</comment>
<keyword evidence="15" id="KW-1185">Reference proteome</keyword>
<keyword evidence="2 10" id="KW-0813">Transport</keyword>
<dbReference type="Proteomes" id="UP000076586">
    <property type="component" value="Unassembled WGS sequence"/>
</dbReference>
<dbReference type="GO" id="GO:0009279">
    <property type="term" value="C:cell outer membrane"/>
    <property type="evidence" value="ECO:0007669"/>
    <property type="project" value="UniProtKB-SubCell"/>
</dbReference>
<comment type="similarity">
    <text evidence="10 11">Belongs to the TonB-dependent receptor family.</text>
</comment>